<dbReference type="KEGG" id="scf:Spaf_1910"/>
<dbReference type="EMBL" id="CP003122">
    <property type="protein sequence ID" value="AFJ26853.1"/>
    <property type="molecule type" value="Genomic_DNA"/>
</dbReference>
<evidence type="ECO:0000313" key="1">
    <source>
        <dbReference type="EMBL" id="AFJ26853.1"/>
    </source>
</evidence>
<sequence length="32" mass="3588">MFSQVSVETRCVSGLHFLSIMLVSSFPHATYL</sequence>
<protein>
    <submittedName>
        <fullName evidence="1">Uncharacterized protein</fullName>
    </submittedName>
</protein>
<organism evidence="1 2">
    <name type="scientific">Streptococcus parasanguinis FW213</name>
    <dbReference type="NCBI Taxonomy" id="1114965"/>
    <lineage>
        <taxon>Bacteria</taxon>
        <taxon>Bacillati</taxon>
        <taxon>Bacillota</taxon>
        <taxon>Bacilli</taxon>
        <taxon>Lactobacillales</taxon>
        <taxon>Streptococcaceae</taxon>
        <taxon>Streptococcus</taxon>
    </lineage>
</organism>
<dbReference type="PaxDb" id="1114965-Spaf_1910"/>
<dbReference type="Proteomes" id="UP000002865">
    <property type="component" value="Chromosome"/>
</dbReference>
<name>I1ZP79_STRPA</name>
<gene>
    <name evidence="1" type="ORF">Spaf_1910</name>
</gene>
<reference evidence="1 2" key="1">
    <citation type="journal article" date="2012" name="PLoS ONE">
        <title>Complete Genome and Transcriptomes of Streptococcus parasanguinis FW213: Phylogenic Relations and Potential Virulence Mechanisms.</title>
        <authorList>
            <person name="Geng J."/>
            <person name="Chiu C.H."/>
            <person name="Tang P."/>
            <person name="Chen Y."/>
            <person name="Shieh H.R."/>
            <person name="Hu S."/>
            <person name="Chen Y.Y."/>
        </authorList>
    </citation>
    <scope>NUCLEOTIDE SEQUENCE [LARGE SCALE GENOMIC DNA]</scope>
    <source>
        <strain evidence="1 2">FW213</strain>
    </source>
</reference>
<proteinExistence type="predicted"/>
<accession>I1ZP79</accession>
<dbReference type="HOGENOM" id="CLU_3391652_0_0_9"/>
<dbReference type="AlphaFoldDB" id="I1ZP79"/>
<evidence type="ECO:0000313" key="2">
    <source>
        <dbReference type="Proteomes" id="UP000002865"/>
    </source>
</evidence>